<evidence type="ECO:0000313" key="1">
    <source>
        <dbReference type="EMBL" id="NYD34801.1"/>
    </source>
</evidence>
<gene>
    <name evidence="1" type="ORF">BJ983_000903</name>
</gene>
<reference evidence="1 2" key="1">
    <citation type="submission" date="2020-07" db="EMBL/GenBank/DDBJ databases">
        <title>Sequencing the genomes of 1000 actinobacteria strains.</title>
        <authorList>
            <person name="Klenk H.-P."/>
        </authorList>
    </citation>
    <scope>NUCLEOTIDE SEQUENCE [LARGE SCALE GENOMIC DNA]</scope>
    <source>
        <strain evidence="1 2">DSM 45772</strain>
    </source>
</reference>
<dbReference type="EMBL" id="JACCBN010000001">
    <property type="protein sequence ID" value="NYD34801.1"/>
    <property type="molecule type" value="Genomic_DNA"/>
</dbReference>
<organism evidence="1 2">
    <name type="scientific">Actinomycetospora corticicola</name>
    <dbReference type="NCBI Taxonomy" id="663602"/>
    <lineage>
        <taxon>Bacteria</taxon>
        <taxon>Bacillati</taxon>
        <taxon>Actinomycetota</taxon>
        <taxon>Actinomycetes</taxon>
        <taxon>Pseudonocardiales</taxon>
        <taxon>Pseudonocardiaceae</taxon>
        <taxon>Actinomycetospora</taxon>
    </lineage>
</organism>
<dbReference type="Proteomes" id="UP000535890">
    <property type="component" value="Unassembled WGS sequence"/>
</dbReference>
<evidence type="ECO:0000313" key="2">
    <source>
        <dbReference type="Proteomes" id="UP000535890"/>
    </source>
</evidence>
<comment type="caution">
    <text evidence="1">The sequence shown here is derived from an EMBL/GenBank/DDBJ whole genome shotgun (WGS) entry which is preliminary data.</text>
</comment>
<protein>
    <submittedName>
        <fullName evidence="1">Uncharacterized protein</fullName>
    </submittedName>
</protein>
<accession>A0A7Y9DSM9</accession>
<keyword evidence="2" id="KW-1185">Reference proteome</keyword>
<sequence>MLHTAVLEPVRDEFWPSRRIDAFDEFCRR</sequence>
<name>A0A7Y9DSM9_9PSEU</name>
<dbReference type="AlphaFoldDB" id="A0A7Y9DSM9"/>
<proteinExistence type="predicted"/>